<dbReference type="GO" id="GO:0030970">
    <property type="term" value="P:retrograde protein transport, ER to cytosol"/>
    <property type="evidence" value="ECO:0007669"/>
    <property type="project" value="TreeGrafter"/>
</dbReference>
<dbReference type="GO" id="GO:0030968">
    <property type="term" value="P:endoplasmic reticulum unfolded protein response"/>
    <property type="evidence" value="ECO:0007669"/>
    <property type="project" value="InterPro"/>
</dbReference>
<keyword evidence="7" id="KW-1015">Disulfide bond</keyword>
<organism evidence="12 13">
    <name type="scientific">Macleaya cordata</name>
    <name type="common">Five-seeded plume-poppy</name>
    <name type="synonym">Bocconia cordata</name>
    <dbReference type="NCBI Taxonomy" id="56857"/>
    <lineage>
        <taxon>Eukaryota</taxon>
        <taxon>Viridiplantae</taxon>
        <taxon>Streptophyta</taxon>
        <taxon>Embryophyta</taxon>
        <taxon>Tracheophyta</taxon>
        <taxon>Spermatophyta</taxon>
        <taxon>Magnoliopsida</taxon>
        <taxon>Ranunculales</taxon>
        <taxon>Papaveraceae</taxon>
        <taxon>Papaveroideae</taxon>
        <taxon>Macleaya</taxon>
    </lineage>
</organism>
<dbReference type="Proteomes" id="UP000195402">
    <property type="component" value="Unassembled WGS sequence"/>
</dbReference>
<feature type="domain" description="MRH" evidence="11">
    <location>
        <begin position="117"/>
        <end position="242"/>
    </location>
</feature>
<dbReference type="PANTHER" id="PTHR15414:SF0">
    <property type="entry name" value="ENDOPLASMIC RETICULUM LECTIN 1"/>
    <property type="match status" value="1"/>
</dbReference>
<keyword evidence="4 10" id="KW-0732">Signal</keyword>
<feature type="signal peptide" evidence="10">
    <location>
        <begin position="1"/>
        <end position="20"/>
    </location>
</feature>
<dbReference type="FunCoup" id="A0A200Q189">
    <property type="interactions" value="1431"/>
</dbReference>
<name>A0A200Q189_MACCD</name>
<evidence type="ECO:0000256" key="8">
    <source>
        <dbReference type="ARBA" id="ARBA00023180"/>
    </source>
</evidence>
<evidence type="ECO:0000256" key="2">
    <source>
        <dbReference type="ARBA" id="ARBA00009918"/>
    </source>
</evidence>
<evidence type="ECO:0000256" key="1">
    <source>
        <dbReference type="ARBA" id="ARBA00004240"/>
    </source>
</evidence>
<gene>
    <name evidence="12" type="ORF">BVC80_8701g16</name>
</gene>
<sequence>MRLSWLILLILLNLLNDVFADQIFTAQAGGTFGRSSHEPKYKIEFHQADSPFRPDDDQESVVMSNKEGQSFMCFLPRVEKVKTGKPVTQQNTSNMIVETERRVKLKTPDELLEDMKERCFYRQEGWWSYEFCYHKKLRQLHLEDDKVLQEFVLGVYDAEATSSFNQNLSDVSTLKDPRSKDASQRYHAHQYTNGTICDLTNQPRETEVRFVCSEPRVVISSITELSTCKYALTIQTPMLCKHPMFQEEKPIWHKINCNKLPNVAAEDQNQREREESMSSNGRSFKDSKQITTVSDMIKALSNYDDDSEQYAT</sequence>
<dbReference type="InterPro" id="IPR009011">
    <property type="entry name" value="Man6P_isomerase_rcpt-bd_dom_sf"/>
</dbReference>
<evidence type="ECO:0000256" key="3">
    <source>
        <dbReference type="ARBA" id="ARBA00018727"/>
    </source>
</evidence>
<keyword evidence="6" id="KW-0256">Endoplasmic reticulum</keyword>
<dbReference type="Pfam" id="PF07915">
    <property type="entry name" value="PRKCSH"/>
    <property type="match status" value="1"/>
</dbReference>
<evidence type="ECO:0000256" key="4">
    <source>
        <dbReference type="ARBA" id="ARBA00022729"/>
    </source>
</evidence>
<dbReference type="STRING" id="56857.A0A200Q189"/>
<proteinExistence type="inferred from homology"/>
<dbReference type="FunFam" id="2.70.130.10:FF:000021">
    <property type="entry name" value="Protein OS-9 homolog"/>
    <property type="match status" value="1"/>
</dbReference>
<evidence type="ECO:0000259" key="11">
    <source>
        <dbReference type="PROSITE" id="PS51914"/>
    </source>
</evidence>
<evidence type="ECO:0000256" key="9">
    <source>
        <dbReference type="SAM" id="MobiDB-lite"/>
    </source>
</evidence>
<dbReference type="PROSITE" id="PS51914">
    <property type="entry name" value="MRH"/>
    <property type="match status" value="1"/>
</dbReference>
<comment type="caution">
    <text evidence="12">The sequence shown here is derived from an EMBL/GenBank/DDBJ whole genome shotgun (WGS) entry which is preliminary data.</text>
</comment>
<evidence type="ECO:0000313" key="12">
    <source>
        <dbReference type="EMBL" id="OVA04217.1"/>
    </source>
</evidence>
<dbReference type="InterPro" id="IPR045149">
    <property type="entry name" value="OS-9-like"/>
</dbReference>
<evidence type="ECO:0000256" key="10">
    <source>
        <dbReference type="SAM" id="SignalP"/>
    </source>
</evidence>
<dbReference type="InParanoid" id="A0A200Q189"/>
<evidence type="ECO:0000256" key="7">
    <source>
        <dbReference type="ARBA" id="ARBA00023157"/>
    </source>
</evidence>
<dbReference type="AlphaFoldDB" id="A0A200Q189"/>
<evidence type="ECO:0000313" key="13">
    <source>
        <dbReference type="Proteomes" id="UP000195402"/>
    </source>
</evidence>
<comment type="similarity">
    <text evidence="2">Belongs to the OS-9 family.</text>
</comment>
<comment type="subcellular location">
    <subcellularLocation>
        <location evidence="1">Endoplasmic reticulum</location>
    </subcellularLocation>
</comment>
<keyword evidence="8" id="KW-0325">Glycoprotein</keyword>
<keyword evidence="13" id="KW-1185">Reference proteome</keyword>
<feature type="chain" id="PRO_5012442431" description="Protein OS-9 homolog" evidence="10">
    <location>
        <begin position="21"/>
        <end position="312"/>
    </location>
</feature>
<feature type="region of interest" description="Disordered" evidence="9">
    <location>
        <begin position="266"/>
        <end position="289"/>
    </location>
</feature>
<dbReference type="GO" id="GO:0005788">
    <property type="term" value="C:endoplasmic reticulum lumen"/>
    <property type="evidence" value="ECO:0007669"/>
    <property type="project" value="TreeGrafter"/>
</dbReference>
<dbReference type="EMBL" id="MVGT01003344">
    <property type="protein sequence ID" value="OVA04217.1"/>
    <property type="molecule type" value="Genomic_DNA"/>
</dbReference>
<keyword evidence="5" id="KW-0430">Lectin</keyword>
<reference evidence="12 13" key="1">
    <citation type="journal article" date="2017" name="Mol. Plant">
        <title>The Genome of Medicinal Plant Macleaya cordata Provides New Insights into Benzylisoquinoline Alkaloids Metabolism.</title>
        <authorList>
            <person name="Liu X."/>
            <person name="Liu Y."/>
            <person name="Huang P."/>
            <person name="Ma Y."/>
            <person name="Qing Z."/>
            <person name="Tang Q."/>
            <person name="Cao H."/>
            <person name="Cheng P."/>
            <person name="Zheng Y."/>
            <person name="Yuan Z."/>
            <person name="Zhou Y."/>
            <person name="Liu J."/>
            <person name="Tang Z."/>
            <person name="Zhuo Y."/>
            <person name="Zhang Y."/>
            <person name="Yu L."/>
            <person name="Huang J."/>
            <person name="Yang P."/>
            <person name="Peng Q."/>
            <person name="Zhang J."/>
            <person name="Jiang W."/>
            <person name="Zhang Z."/>
            <person name="Lin K."/>
            <person name="Ro D.K."/>
            <person name="Chen X."/>
            <person name="Xiong X."/>
            <person name="Shang Y."/>
            <person name="Huang S."/>
            <person name="Zeng J."/>
        </authorList>
    </citation>
    <scope>NUCLEOTIDE SEQUENCE [LARGE SCALE GENOMIC DNA]</scope>
    <source>
        <strain evidence="13">cv. BLH2017</strain>
        <tissue evidence="12">Root</tissue>
    </source>
</reference>
<dbReference type="OMA" id="TMCDLTN"/>
<dbReference type="SUPFAM" id="SSF50911">
    <property type="entry name" value="Mannose 6-phosphate receptor domain"/>
    <property type="match status" value="1"/>
</dbReference>
<dbReference type="GO" id="GO:0030246">
    <property type="term" value="F:carbohydrate binding"/>
    <property type="evidence" value="ECO:0007669"/>
    <property type="project" value="UniProtKB-KW"/>
</dbReference>
<evidence type="ECO:0000256" key="6">
    <source>
        <dbReference type="ARBA" id="ARBA00022824"/>
    </source>
</evidence>
<dbReference type="PANTHER" id="PTHR15414">
    <property type="entry name" value="OS-9-RELATED"/>
    <property type="match status" value="1"/>
</dbReference>
<protein>
    <recommendedName>
        <fullName evidence="3">Protein OS-9 homolog</fullName>
    </recommendedName>
</protein>
<dbReference type="OrthoDB" id="448954at2759"/>
<evidence type="ECO:0000256" key="5">
    <source>
        <dbReference type="ARBA" id="ARBA00022734"/>
    </source>
</evidence>
<dbReference type="InterPro" id="IPR012913">
    <property type="entry name" value="OS9-like_dom"/>
</dbReference>
<dbReference type="InterPro" id="IPR044865">
    <property type="entry name" value="MRH_dom"/>
</dbReference>
<dbReference type="Gene3D" id="2.70.130.10">
    <property type="entry name" value="Mannose-6-phosphate receptor binding domain"/>
    <property type="match status" value="1"/>
</dbReference>
<accession>A0A200Q189</accession>